<reference evidence="6" key="1">
    <citation type="submission" date="2016-10" db="EMBL/GenBank/DDBJ databases">
        <authorList>
            <person name="Varghese N."/>
            <person name="Submissions S."/>
        </authorList>
    </citation>
    <scope>NUCLEOTIDE SEQUENCE [LARGE SCALE GENOMIC DNA]</scope>
    <source>
        <strain evidence="6">ES.061</strain>
    </source>
</reference>
<dbReference type="SMART" id="SM00967">
    <property type="entry name" value="SpoU_sub_bind"/>
    <property type="match status" value="1"/>
</dbReference>
<dbReference type="InterPro" id="IPR004441">
    <property type="entry name" value="rRNA_MeTrfase_TrmH"/>
</dbReference>
<feature type="domain" description="RNA 2-O ribose methyltransferase substrate binding" evidence="4">
    <location>
        <begin position="47"/>
        <end position="121"/>
    </location>
</feature>
<dbReference type="InterPro" id="IPR001537">
    <property type="entry name" value="SpoU_MeTrfase"/>
</dbReference>
<dbReference type="InterPro" id="IPR029026">
    <property type="entry name" value="tRNA_m1G_MTases_N"/>
</dbReference>
<dbReference type="EMBL" id="FNSL01000001">
    <property type="protein sequence ID" value="SEB37035.1"/>
    <property type="molecule type" value="Genomic_DNA"/>
</dbReference>
<evidence type="ECO:0000256" key="3">
    <source>
        <dbReference type="SAM" id="MobiDB-lite"/>
    </source>
</evidence>
<protein>
    <submittedName>
        <fullName evidence="5">23S rRNA (Guanosine2251-2'-O)-methyltransferase</fullName>
    </submittedName>
</protein>
<dbReference type="PANTHER" id="PTHR46429">
    <property type="entry name" value="23S RRNA (GUANOSINE-2'-O-)-METHYLTRANSFERASE RLMB"/>
    <property type="match status" value="1"/>
</dbReference>
<dbReference type="Pfam" id="PF08032">
    <property type="entry name" value="SpoU_sub_bind"/>
    <property type="match status" value="1"/>
</dbReference>
<dbReference type="GO" id="GO:0008173">
    <property type="term" value="F:RNA methyltransferase activity"/>
    <property type="evidence" value="ECO:0007669"/>
    <property type="project" value="InterPro"/>
</dbReference>
<dbReference type="RefSeq" id="WP_090326464.1">
    <property type="nucleotide sequence ID" value="NZ_FNSL01000001.1"/>
</dbReference>
<accession>A0A1H4IT45</accession>
<sequence length="284" mass="30342">MSDDHNSRTPKDSHYARLRRAHRDRAQQKPGKHALPAGPGAGDGIVRLYGLHTVRAALDNPKRRIKRLCITRNAATRLELADAEALSFPVETVEPREIDRLLGPDAVHQGALLEAEPLKPAPLRDLDGAALVLVLDQVTDPHNVGAIMRSAVAFGVNALVTTARHSPAESGVLAKAASGALEHIDHLTVRNLAEALEELAQAGFQTIGLDSDGPKRLESTFEADRIALVLGAEGKGLRQKTRETVSALARLDVPGAIRSLNVSNAAAVSLYAACLHLKIISDTE</sequence>
<dbReference type="GO" id="GO:0003723">
    <property type="term" value="F:RNA binding"/>
    <property type="evidence" value="ECO:0007669"/>
    <property type="project" value="InterPro"/>
</dbReference>
<dbReference type="Pfam" id="PF00588">
    <property type="entry name" value="SpoU_methylase"/>
    <property type="match status" value="1"/>
</dbReference>
<dbReference type="CDD" id="cd18103">
    <property type="entry name" value="SpoU-like_RlmB"/>
    <property type="match status" value="1"/>
</dbReference>
<dbReference type="Gene3D" id="3.40.1280.10">
    <property type="match status" value="1"/>
</dbReference>
<dbReference type="InterPro" id="IPR013123">
    <property type="entry name" value="SpoU_subst-bd"/>
</dbReference>
<feature type="compositionally biased region" description="Basic and acidic residues" evidence="3">
    <location>
        <begin position="1"/>
        <end position="15"/>
    </location>
</feature>
<proteinExistence type="predicted"/>
<dbReference type="GO" id="GO:0032259">
    <property type="term" value="P:methylation"/>
    <property type="evidence" value="ECO:0007669"/>
    <property type="project" value="UniProtKB-KW"/>
</dbReference>
<dbReference type="SUPFAM" id="SSF55315">
    <property type="entry name" value="L30e-like"/>
    <property type="match status" value="1"/>
</dbReference>
<dbReference type="GO" id="GO:0006396">
    <property type="term" value="P:RNA processing"/>
    <property type="evidence" value="ECO:0007669"/>
    <property type="project" value="InterPro"/>
</dbReference>
<evidence type="ECO:0000256" key="2">
    <source>
        <dbReference type="ARBA" id="ARBA00022679"/>
    </source>
</evidence>
<dbReference type="InterPro" id="IPR029028">
    <property type="entry name" value="Alpha/beta_knot_MTases"/>
</dbReference>
<dbReference type="Proteomes" id="UP000199064">
    <property type="component" value="Unassembled WGS sequence"/>
</dbReference>
<gene>
    <name evidence="5" type="ORF">SAMN05216452_0504</name>
</gene>
<evidence type="ECO:0000313" key="5">
    <source>
        <dbReference type="EMBL" id="SEB37035.1"/>
    </source>
</evidence>
<feature type="region of interest" description="Disordered" evidence="3">
    <location>
        <begin position="1"/>
        <end position="39"/>
    </location>
</feature>
<keyword evidence="6" id="KW-1185">Reference proteome</keyword>
<dbReference type="PANTHER" id="PTHR46429:SF1">
    <property type="entry name" value="23S RRNA (GUANOSINE-2'-O-)-METHYLTRANSFERASE RLMB"/>
    <property type="match status" value="1"/>
</dbReference>
<dbReference type="InterPro" id="IPR029064">
    <property type="entry name" value="Ribosomal_eL30-like_sf"/>
</dbReference>
<keyword evidence="1 5" id="KW-0489">Methyltransferase</keyword>
<name>A0A1H4IT45_9HYPH</name>
<evidence type="ECO:0000256" key="1">
    <source>
        <dbReference type="ARBA" id="ARBA00022603"/>
    </source>
</evidence>
<evidence type="ECO:0000259" key="4">
    <source>
        <dbReference type="SMART" id="SM00967"/>
    </source>
</evidence>
<dbReference type="Gene3D" id="3.30.1330.30">
    <property type="match status" value="1"/>
</dbReference>
<organism evidence="5 6">
    <name type="scientific">Nitratireductor aquibiodomus</name>
    <dbReference type="NCBI Taxonomy" id="204799"/>
    <lineage>
        <taxon>Bacteria</taxon>
        <taxon>Pseudomonadati</taxon>
        <taxon>Pseudomonadota</taxon>
        <taxon>Alphaproteobacteria</taxon>
        <taxon>Hyphomicrobiales</taxon>
        <taxon>Phyllobacteriaceae</taxon>
        <taxon>Nitratireductor</taxon>
    </lineage>
</organism>
<dbReference type="GO" id="GO:0005829">
    <property type="term" value="C:cytosol"/>
    <property type="evidence" value="ECO:0007669"/>
    <property type="project" value="TreeGrafter"/>
</dbReference>
<evidence type="ECO:0000313" key="6">
    <source>
        <dbReference type="Proteomes" id="UP000199064"/>
    </source>
</evidence>
<dbReference type="AlphaFoldDB" id="A0A1H4IT45"/>
<dbReference type="SUPFAM" id="SSF75217">
    <property type="entry name" value="alpha/beta knot"/>
    <property type="match status" value="1"/>
</dbReference>
<keyword evidence="2 5" id="KW-0808">Transferase</keyword>